<keyword evidence="7" id="KW-1185">Reference proteome</keyword>
<dbReference type="Gene3D" id="3.40.190.10">
    <property type="entry name" value="Periplasmic binding protein-like II"/>
    <property type="match status" value="2"/>
</dbReference>
<evidence type="ECO:0000256" key="2">
    <source>
        <dbReference type="ARBA" id="ARBA00023015"/>
    </source>
</evidence>
<organism evidence="6 7">
    <name type="scientific">Harenicola maris</name>
    <dbReference type="NCBI Taxonomy" id="2841044"/>
    <lineage>
        <taxon>Bacteria</taxon>
        <taxon>Pseudomonadati</taxon>
        <taxon>Pseudomonadota</taxon>
        <taxon>Alphaproteobacteria</taxon>
        <taxon>Rhodobacterales</taxon>
        <taxon>Paracoccaceae</taxon>
        <taxon>Harenicola</taxon>
    </lineage>
</organism>
<dbReference type="PRINTS" id="PR00039">
    <property type="entry name" value="HTHLYSR"/>
</dbReference>
<dbReference type="RefSeq" id="WP_327792752.1">
    <property type="nucleotide sequence ID" value="NZ_JADQAZ010000001.1"/>
</dbReference>
<evidence type="ECO:0000256" key="1">
    <source>
        <dbReference type="ARBA" id="ARBA00009437"/>
    </source>
</evidence>
<gene>
    <name evidence="6" type="ORF">IV417_04080</name>
</gene>
<dbReference type="Gene3D" id="1.10.10.10">
    <property type="entry name" value="Winged helix-like DNA-binding domain superfamily/Winged helix DNA-binding domain"/>
    <property type="match status" value="1"/>
</dbReference>
<evidence type="ECO:0000313" key="6">
    <source>
        <dbReference type="EMBL" id="MBT0956553.1"/>
    </source>
</evidence>
<dbReference type="GO" id="GO:0003700">
    <property type="term" value="F:DNA-binding transcription factor activity"/>
    <property type="evidence" value="ECO:0007669"/>
    <property type="project" value="InterPro"/>
</dbReference>
<feature type="domain" description="HTH lysR-type" evidence="5">
    <location>
        <begin position="5"/>
        <end position="62"/>
    </location>
</feature>
<protein>
    <submittedName>
        <fullName evidence="6">LysR family transcriptional regulator</fullName>
    </submittedName>
</protein>
<comment type="similarity">
    <text evidence="1">Belongs to the LysR transcriptional regulatory family.</text>
</comment>
<keyword evidence="3" id="KW-0238">DNA-binding</keyword>
<dbReference type="InterPro" id="IPR000847">
    <property type="entry name" value="LysR_HTH_N"/>
</dbReference>
<comment type="caution">
    <text evidence="6">The sequence shown here is derived from an EMBL/GenBank/DDBJ whole genome shotgun (WGS) entry which is preliminary data.</text>
</comment>
<dbReference type="InterPro" id="IPR005119">
    <property type="entry name" value="LysR_subst-bd"/>
</dbReference>
<dbReference type="InterPro" id="IPR036388">
    <property type="entry name" value="WH-like_DNA-bd_sf"/>
</dbReference>
<dbReference type="InterPro" id="IPR050389">
    <property type="entry name" value="LysR-type_TF"/>
</dbReference>
<dbReference type="EMBL" id="JADQAZ010000001">
    <property type="protein sequence ID" value="MBT0956553.1"/>
    <property type="molecule type" value="Genomic_DNA"/>
</dbReference>
<evidence type="ECO:0000256" key="3">
    <source>
        <dbReference type="ARBA" id="ARBA00023125"/>
    </source>
</evidence>
<dbReference type="PROSITE" id="PS50931">
    <property type="entry name" value="HTH_LYSR"/>
    <property type="match status" value="1"/>
</dbReference>
<dbReference type="InterPro" id="IPR036390">
    <property type="entry name" value="WH_DNA-bd_sf"/>
</dbReference>
<reference evidence="6 7" key="1">
    <citation type="journal article" date="2021" name="Arch. Microbiol.">
        <title>Harenicola maris gen. nov., sp. nov. isolated from the Sea of Japan shallow sediments.</title>
        <authorList>
            <person name="Romanenko L.A."/>
            <person name="Kurilenko V.V."/>
            <person name="Chernysheva N.Y."/>
            <person name="Tekutyeva L.A."/>
            <person name="Velansky P.V."/>
            <person name="Svetashev V.I."/>
            <person name="Isaeva M.P."/>
        </authorList>
    </citation>
    <scope>NUCLEOTIDE SEQUENCE [LARGE SCALE GENOMIC DNA]</scope>
    <source>
        <strain evidence="6 7">KMM 3653</strain>
    </source>
</reference>
<dbReference type="SUPFAM" id="SSF46785">
    <property type="entry name" value="Winged helix' DNA-binding domain"/>
    <property type="match status" value="1"/>
</dbReference>
<dbReference type="PANTHER" id="PTHR30118">
    <property type="entry name" value="HTH-TYPE TRANSCRIPTIONAL REGULATOR LEUO-RELATED"/>
    <property type="match status" value="1"/>
</dbReference>
<evidence type="ECO:0000313" key="7">
    <source>
        <dbReference type="Proteomes" id="UP001315686"/>
    </source>
</evidence>
<dbReference type="Proteomes" id="UP001315686">
    <property type="component" value="Unassembled WGS sequence"/>
</dbReference>
<dbReference type="Pfam" id="PF03466">
    <property type="entry name" value="LysR_substrate"/>
    <property type="match status" value="1"/>
</dbReference>
<proteinExistence type="inferred from homology"/>
<name>A0AAP2CRW1_9RHOB</name>
<accession>A0AAP2CRW1</accession>
<keyword evidence="2" id="KW-0805">Transcription regulation</keyword>
<dbReference type="PANTHER" id="PTHR30118:SF6">
    <property type="entry name" value="HTH-TYPE TRANSCRIPTIONAL REGULATOR LEUO"/>
    <property type="match status" value="1"/>
</dbReference>
<keyword evidence="4" id="KW-0804">Transcription</keyword>
<dbReference type="AlphaFoldDB" id="A0AAP2CRW1"/>
<dbReference type="GO" id="GO:0003677">
    <property type="term" value="F:DNA binding"/>
    <property type="evidence" value="ECO:0007669"/>
    <property type="project" value="UniProtKB-KW"/>
</dbReference>
<dbReference type="SUPFAM" id="SSF53850">
    <property type="entry name" value="Periplasmic binding protein-like II"/>
    <property type="match status" value="1"/>
</dbReference>
<dbReference type="Pfam" id="PF00126">
    <property type="entry name" value="HTH_1"/>
    <property type="match status" value="1"/>
</dbReference>
<evidence type="ECO:0000256" key="4">
    <source>
        <dbReference type="ARBA" id="ARBA00023163"/>
    </source>
</evidence>
<evidence type="ECO:0000259" key="5">
    <source>
        <dbReference type="PROSITE" id="PS50931"/>
    </source>
</evidence>
<sequence>MSPKIDLRHLRVLHTLLQESSVSRAAVQLGLSQPAISATLRQLRETFNDPLLVRSGSAMVATERGQDIFASVERVLGDIDLLLAPPGDFDPSLSERRIRIIAYFGLGSLVIPPLIQAIHAASPLARVEIIQPGTPEQIKQQLHDGDIDLVISSRQDPYQNLRFAPLIECDLACAVADSHPFADRNQLTLEEYLSLDHISPSAAAVVAGSPIDGRLLELGTPRNVVATVPEFALARQIVPQSSLVLTTARPFAEEMAANLPVTVLEAPPELGQMHAWLLWHEKSHHSPFGHWLRKTVRQVAQSTLRPQGAAPAA</sequence>